<reference evidence="1 2" key="1">
    <citation type="submission" date="2023-07" db="EMBL/GenBank/DDBJ databases">
        <title>Genomic Encyclopedia of Type Strains, Phase IV (KMG-IV): sequencing the most valuable type-strain genomes for metagenomic binning, comparative biology and taxonomic classification.</title>
        <authorList>
            <person name="Goeker M."/>
        </authorList>
    </citation>
    <scope>NUCLEOTIDE SEQUENCE [LARGE SCALE GENOMIC DNA]</scope>
    <source>
        <strain evidence="1 2">DSM 15561</strain>
    </source>
</reference>
<accession>A0ABU0LQA6</accession>
<dbReference type="RefSeq" id="WP_306889538.1">
    <property type="nucleotide sequence ID" value="NZ_JAUSVR010000004.1"/>
</dbReference>
<dbReference type="EMBL" id="JAUSVR010000004">
    <property type="protein sequence ID" value="MDQ0510825.1"/>
    <property type="molecule type" value="Genomic_DNA"/>
</dbReference>
<dbReference type="Proteomes" id="UP001235094">
    <property type="component" value="Unassembled WGS sequence"/>
</dbReference>
<comment type="caution">
    <text evidence="1">The sequence shown here is derived from an EMBL/GenBank/DDBJ whole genome shotgun (WGS) entry which is preliminary data.</text>
</comment>
<keyword evidence="2" id="KW-1185">Reference proteome</keyword>
<evidence type="ECO:0000313" key="2">
    <source>
        <dbReference type="Proteomes" id="UP001235094"/>
    </source>
</evidence>
<sequence>MLGLDCPVDTNKITAAVDSFGWNGTCPGLHSATIFAGAGSAPGEPHNRRLGYVYLKALTP</sequence>
<proteinExistence type="predicted"/>
<name>A0ABU0LQA6_9HYPH</name>
<organism evidence="1 2">
    <name type="scientific">Ancylobacter amanitiformis</name>
    <dbReference type="NCBI Taxonomy" id="217069"/>
    <lineage>
        <taxon>Bacteria</taxon>
        <taxon>Pseudomonadati</taxon>
        <taxon>Pseudomonadota</taxon>
        <taxon>Alphaproteobacteria</taxon>
        <taxon>Hyphomicrobiales</taxon>
        <taxon>Xanthobacteraceae</taxon>
        <taxon>Ancylobacter</taxon>
    </lineage>
</organism>
<gene>
    <name evidence="1" type="ORF">QOZ99_001713</name>
</gene>
<protein>
    <submittedName>
        <fullName evidence="1">Uncharacterized protein</fullName>
    </submittedName>
</protein>
<evidence type="ECO:0000313" key="1">
    <source>
        <dbReference type="EMBL" id="MDQ0510825.1"/>
    </source>
</evidence>